<evidence type="ECO:0000313" key="3">
    <source>
        <dbReference type="Proteomes" id="UP000295814"/>
    </source>
</evidence>
<dbReference type="RefSeq" id="WP_133354871.1">
    <property type="nucleotide sequence ID" value="NZ_SMZJ02000001.1"/>
</dbReference>
<dbReference type="Gene3D" id="3.40.710.10">
    <property type="entry name" value="DD-peptidase/beta-lactamase superfamily"/>
    <property type="match status" value="1"/>
</dbReference>
<sequence>MKRIILSFSLVITAIVNTFSQSDHKRNLYFPPLNSDTWEAININETGWDVSQLQPLIDYIEENSTKAFIILKDGKIVMEWYDSDTNAASNLPWYSAGKTLVAFTVGIAQDEGYLNIDNSSSDYLGKGWSNMTQNQESKITLKHHLTMTTGLDYTVMNKNCTLPRCLTYKNAPGSFWYYHNAGYTKTHNIVSGAVKQSFESYFNEKLRDKIGMQGEWKRLGYAKPFYSNARSMARFGLLNLNKGIWNNTPILNDPEYFSAMVNTSQNQNESYGYLWWLNGKDSFRLPALTKEFKGKLIPNAPDDLIAGLGKNDQKLYVVPSKNLVIVRMGDKAKKVRSGPSNFDNELWKKLNKLFVF</sequence>
<keyword evidence="3" id="KW-1185">Reference proteome</keyword>
<name>A0A562YH93_9FLAO</name>
<keyword evidence="2" id="KW-0378">Hydrolase</keyword>
<dbReference type="Pfam" id="PF00144">
    <property type="entry name" value="Beta-lactamase"/>
    <property type="match status" value="1"/>
</dbReference>
<dbReference type="PANTHER" id="PTHR43283">
    <property type="entry name" value="BETA-LACTAMASE-RELATED"/>
    <property type="match status" value="1"/>
</dbReference>
<reference evidence="2 3" key="1">
    <citation type="submission" date="2019-03" db="EMBL/GenBank/DDBJ databases">
        <authorList>
            <person name="Zhong Y.L."/>
        </authorList>
    </citation>
    <scope>NUCLEOTIDE SEQUENCE [LARGE SCALE GENOMIC DNA]</scope>
    <source>
        <strain evidence="2 3">W255</strain>
    </source>
</reference>
<proteinExistence type="predicted"/>
<dbReference type="GO" id="GO:0016787">
    <property type="term" value="F:hydrolase activity"/>
    <property type="evidence" value="ECO:0007669"/>
    <property type="project" value="UniProtKB-KW"/>
</dbReference>
<dbReference type="InterPro" id="IPR050789">
    <property type="entry name" value="Diverse_Enzym_Activities"/>
</dbReference>
<dbReference type="PANTHER" id="PTHR43283:SF7">
    <property type="entry name" value="BETA-LACTAMASE-RELATED DOMAIN-CONTAINING PROTEIN"/>
    <property type="match status" value="1"/>
</dbReference>
<gene>
    <name evidence="2" type="ORF">E1J38_000755</name>
</gene>
<feature type="domain" description="Beta-lactamase-related" evidence="1">
    <location>
        <begin position="67"/>
        <end position="338"/>
    </location>
</feature>
<reference evidence="2 3" key="2">
    <citation type="submission" date="2019-07" db="EMBL/GenBank/DDBJ databases">
        <title>Seonamhaeicola sp. W255 draft genome.</title>
        <authorList>
            <person name="Zhang X.-Y."/>
            <person name="Zhang R."/>
            <person name="Zhong Y.-L."/>
            <person name="Du Z.-J."/>
        </authorList>
    </citation>
    <scope>NUCLEOTIDE SEQUENCE [LARGE SCALE GENOMIC DNA]</scope>
    <source>
        <strain evidence="2 3">W255</strain>
    </source>
</reference>
<evidence type="ECO:0000259" key="1">
    <source>
        <dbReference type="Pfam" id="PF00144"/>
    </source>
</evidence>
<dbReference type="OrthoDB" id="1185352at2"/>
<dbReference type="SUPFAM" id="SSF56601">
    <property type="entry name" value="beta-lactamase/transpeptidase-like"/>
    <property type="match status" value="1"/>
</dbReference>
<accession>A0A562YH93</accession>
<organism evidence="2 3">
    <name type="scientific">Seonamhaeicola sediminis</name>
    <dbReference type="NCBI Taxonomy" id="2528206"/>
    <lineage>
        <taxon>Bacteria</taxon>
        <taxon>Pseudomonadati</taxon>
        <taxon>Bacteroidota</taxon>
        <taxon>Flavobacteriia</taxon>
        <taxon>Flavobacteriales</taxon>
        <taxon>Flavobacteriaceae</taxon>
    </lineage>
</organism>
<dbReference type="InterPro" id="IPR001466">
    <property type="entry name" value="Beta-lactam-related"/>
</dbReference>
<dbReference type="EMBL" id="SMZJ02000001">
    <property type="protein sequence ID" value="TWO34412.1"/>
    <property type="molecule type" value="Genomic_DNA"/>
</dbReference>
<dbReference type="AlphaFoldDB" id="A0A562YH93"/>
<comment type="caution">
    <text evidence="2">The sequence shown here is derived from an EMBL/GenBank/DDBJ whole genome shotgun (WGS) entry which is preliminary data.</text>
</comment>
<protein>
    <submittedName>
        <fullName evidence="2">Serine hydrolase</fullName>
    </submittedName>
</protein>
<evidence type="ECO:0000313" key="2">
    <source>
        <dbReference type="EMBL" id="TWO34412.1"/>
    </source>
</evidence>
<dbReference type="InterPro" id="IPR012338">
    <property type="entry name" value="Beta-lactam/transpept-like"/>
</dbReference>
<dbReference type="Proteomes" id="UP000295814">
    <property type="component" value="Unassembled WGS sequence"/>
</dbReference>